<evidence type="ECO:0000313" key="5">
    <source>
        <dbReference type="Proteomes" id="UP000241964"/>
    </source>
</evidence>
<dbReference type="Proteomes" id="UP000241964">
    <property type="component" value="Unassembled WGS sequence"/>
</dbReference>
<evidence type="ECO:0000259" key="2">
    <source>
        <dbReference type="PROSITE" id="PS50110"/>
    </source>
</evidence>
<dbReference type="Gene3D" id="2.40.50.1020">
    <property type="entry name" value="LytTr DNA-binding domain"/>
    <property type="match status" value="1"/>
</dbReference>
<dbReference type="FunFam" id="3.40.50.2300:FF:000361">
    <property type="entry name" value="Two-component system response regulator"/>
    <property type="match status" value="1"/>
</dbReference>
<name>A0A2P8GIT9_9BACT</name>
<feature type="domain" description="HTH LytTR-type" evidence="3">
    <location>
        <begin position="146"/>
        <end position="251"/>
    </location>
</feature>
<evidence type="ECO:0000256" key="1">
    <source>
        <dbReference type="PROSITE-ProRule" id="PRU00169"/>
    </source>
</evidence>
<feature type="domain" description="Response regulatory" evidence="2">
    <location>
        <begin position="4"/>
        <end position="117"/>
    </location>
</feature>
<dbReference type="Pfam" id="PF00072">
    <property type="entry name" value="Response_reg"/>
    <property type="match status" value="1"/>
</dbReference>
<keyword evidence="5" id="KW-1185">Reference proteome</keyword>
<accession>A0A2P8GIT9</accession>
<evidence type="ECO:0000313" key="4">
    <source>
        <dbReference type="EMBL" id="PSL33894.1"/>
    </source>
</evidence>
<dbReference type="Pfam" id="PF04397">
    <property type="entry name" value="LytTR"/>
    <property type="match status" value="1"/>
</dbReference>
<dbReference type="OrthoDB" id="646623at2"/>
<dbReference type="EMBL" id="PYAS01000001">
    <property type="protein sequence ID" value="PSL33894.1"/>
    <property type="molecule type" value="Genomic_DNA"/>
</dbReference>
<dbReference type="PANTHER" id="PTHR37299">
    <property type="entry name" value="TRANSCRIPTIONAL REGULATOR-RELATED"/>
    <property type="match status" value="1"/>
</dbReference>
<protein>
    <submittedName>
        <fullName evidence="4">LytTR family two component transcriptional regulator</fullName>
    </submittedName>
</protein>
<evidence type="ECO:0000259" key="3">
    <source>
        <dbReference type="PROSITE" id="PS50930"/>
    </source>
</evidence>
<sequence>MIDTILIVEDEKPNADRLRRLIKAIRPKAEIVAVLESITETVEWLGQHPHPDLVMIDVRLSDGLSFEIFEKVRVECPVIFTTAYDEYAVRAFKYNSIDYLLKPVEQDELENAFAEAEKLTRRVDFSSLEGLLNFVQPKEFRSRFLLPFKDGYKTVLVSDVIYFHSEFKITRACLADGSEEVLVQTMEELEQQLNPKEFFRANRQFIIHIDAIARIHHHFNGKLKIDIRNHPEVEVLVSREKANVLKAWLDY</sequence>
<dbReference type="RefSeq" id="WP_106593573.1">
    <property type="nucleotide sequence ID" value="NZ_PYAS01000001.1"/>
</dbReference>
<dbReference type="SMART" id="SM00448">
    <property type="entry name" value="REC"/>
    <property type="match status" value="1"/>
</dbReference>
<comment type="caution">
    <text evidence="4">The sequence shown here is derived from an EMBL/GenBank/DDBJ whole genome shotgun (WGS) entry which is preliminary data.</text>
</comment>
<dbReference type="SMART" id="SM00850">
    <property type="entry name" value="LytTR"/>
    <property type="match status" value="1"/>
</dbReference>
<dbReference type="InterPro" id="IPR007492">
    <property type="entry name" value="LytTR_DNA-bd_dom"/>
</dbReference>
<dbReference type="PROSITE" id="PS50110">
    <property type="entry name" value="RESPONSE_REGULATORY"/>
    <property type="match status" value="1"/>
</dbReference>
<dbReference type="Gene3D" id="3.40.50.2300">
    <property type="match status" value="1"/>
</dbReference>
<dbReference type="InterPro" id="IPR046947">
    <property type="entry name" value="LytR-like"/>
</dbReference>
<dbReference type="GO" id="GO:0000156">
    <property type="term" value="F:phosphorelay response regulator activity"/>
    <property type="evidence" value="ECO:0007669"/>
    <property type="project" value="InterPro"/>
</dbReference>
<dbReference type="PANTHER" id="PTHR37299:SF1">
    <property type="entry name" value="STAGE 0 SPORULATION PROTEIN A HOMOLOG"/>
    <property type="match status" value="1"/>
</dbReference>
<dbReference type="InterPro" id="IPR001789">
    <property type="entry name" value="Sig_transdc_resp-reg_receiver"/>
</dbReference>
<gene>
    <name evidence="4" type="ORF">CLV60_101263</name>
</gene>
<dbReference type="InterPro" id="IPR011006">
    <property type="entry name" value="CheY-like_superfamily"/>
</dbReference>
<keyword evidence="1" id="KW-0597">Phosphoprotein</keyword>
<proteinExistence type="predicted"/>
<feature type="modified residue" description="4-aspartylphosphate" evidence="1">
    <location>
        <position position="57"/>
    </location>
</feature>
<dbReference type="PROSITE" id="PS50930">
    <property type="entry name" value="HTH_LYTTR"/>
    <property type="match status" value="1"/>
</dbReference>
<dbReference type="GO" id="GO:0003677">
    <property type="term" value="F:DNA binding"/>
    <property type="evidence" value="ECO:0007669"/>
    <property type="project" value="InterPro"/>
</dbReference>
<organism evidence="4 5">
    <name type="scientific">Dyadobacter jiangsuensis</name>
    <dbReference type="NCBI Taxonomy" id="1591085"/>
    <lineage>
        <taxon>Bacteria</taxon>
        <taxon>Pseudomonadati</taxon>
        <taxon>Bacteroidota</taxon>
        <taxon>Cytophagia</taxon>
        <taxon>Cytophagales</taxon>
        <taxon>Spirosomataceae</taxon>
        <taxon>Dyadobacter</taxon>
    </lineage>
</organism>
<dbReference type="SUPFAM" id="SSF52172">
    <property type="entry name" value="CheY-like"/>
    <property type="match status" value="1"/>
</dbReference>
<reference evidence="4 5" key="1">
    <citation type="submission" date="2018-03" db="EMBL/GenBank/DDBJ databases">
        <title>Genomic Encyclopedia of Archaeal and Bacterial Type Strains, Phase II (KMG-II): from individual species to whole genera.</title>
        <authorList>
            <person name="Goeker M."/>
        </authorList>
    </citation>
    <scope>NUCLEOTIDE SEQUENCE [LARGE SCALE GENOMIC DNA]</scope>
    <source>
        <strain evidence="4 5">DSM 29057</strain>
    </source>
</reference>
<dbReference type="AlphaFoldDB" id="A0A2P8GIT9"/>